<proteinExistence type="inferred from homology"/>
<evidence type="ECO:0000256" key="8">
    <source>
        <dbReference type="ARBA" id="ARBA00022898"/>
    </source>
</evidence>
<reference evidence="13" key="1">
    <citation type="submission" date="2020-04" db="EMBL/GenBank/DDBJ databases">
        <authorList>
            <person name="Zhang T."/>
        </authorList>
    </citation>
    <scope>NUCLEOTIDE SEQUENCE</scope>
    <source>
        <strain evidence="13">HKST-UBA15</strain>
    </source>
</reference>
<evidence type="ECO:0000313" key="13">
    <source>
        <dbReference type="EMBL" id="MCA9380404.1"/>
    </source>
</evidence>
<evidence type="ECO:0000256" key="2">
    <source>
        <dbReference type="ARBA" id="ARBA00001933"/>
    </source>
</evidence>
<keyword evidence="8 11" id="KW-0663">Pyridoxal phosphate</keyword>
<feature type="domain" description="DUF3417" evidence="12">
    <location>
        <begin position="16"/>
        <end position="119"/>
    </location>
</feature>
<dbReference type="EMBL" id="JAGQLL010000057">
    <property type="protein sequence ID" value="MCA9380404.1"/>
    <property type="molecule type" value="Genomic_DNA"/>
</dbReference>
<evidence type="ECO:0000256" key="4">
    <source>
        <dbReference type="ARBA" id="ARBA00012591"/>
    </source>
</evidence>
<comment type="function">
    <text evidence="10">Phosphorylase is an important allosteric enzyme in carbohydrate metabolism. Enzymes from different sources differ in their regulatory mechanisms and in their natural substrates. However, all known phosphorylases share catalytic and structural properties.</text>
</comment>
<evidence type="ECO:0000256" key="9">
    <source>
        <dbReference type="ARBA" id="ARBA00023277"/>
    </source>
</evidence>
<evidence type="ECO:0000256" key="6">
    <source>
        <dbReference type="ARBA" id="ARBA00022676"/>
    </source>
</evidence>
<dbReference type="InterPro" id="IPR052182">
    <property type="entry name" value="Glycogen/Maltodextrin_Phosph"/>
</dbReference>
<dbReference type="PROSITE" id="PS00102">
    <property type="entry name" value="PHOSPHORYLASE"/>
    <property type="match status" value="1"/>
</dbReference>
<dbReference type="InterPro" id="IPR024517">
    <property type="entry name" value="Glycogen_phosphorylase_DUF3417"/>
</dbReference>
<dbReference type="Proteomes" id="UP000745577">
    <property type="component" value="Unassembled WGS sequence"/>
</dbReference>
<gene>
    <name evidence="13" type="primary">glgP</name>
    <name evidence="13" type="ORF">KC675_04460</name>
</gene>
<dbReference type="InterPro" id="IPR000811">
    <property type="entry name" value="Glyco_trans_35"/>
</dbReference>
<dbReference type="EC" id="2.4.1.1" evidence="4"/>
<dbReference type="NCBIfam" id="TIGR02094">
    <property type="entry name" value="more_P_ylases"/>
    <property type="match status" value="1"/>
</dbReference>
<evidence type="ECO:0000256" key="7">
    <source>
        <dbReference type="ARBA" id="ARBA00022679"/>
    </source>
</evidence>
<feature type="non-terminal residue" evidence="13">
    <location>
        <position position="652"/>
    </location>
</feature>
<dbReference type="PIRSF" id="PIRSF000460">
    <property type="entry name" value="Pprylas_GlgP"/>
    <property type="match status" value="1"/>
</dbReference>
<evidence type="ECO:0000313" key="14">
    <source>
        <dbReference type="Proteomes" id="UP000745577"/>
    </source>
</evidence>
<dbReference type="SUPFAM" id="SSF53756">
    <property type="entry name" value="UDP-Glycosyltransferase/glycogen phosphorylase"/>
    <property type="match status" value="1"/>
</dbReference>
<dbReference type="GO" id="GO:0030170">
    <property type="term" value="F:pyridoxal phosphate binding"/>
    <property type="evidence" value="ECO:0007669"/>
    <property type="project" value="InterPro"/>
</dbReference>
<feature type="modified residue" description="N6-(pyridoxal phosphate)lysine" evidence="11">
    <location>
        <position position="583"/>
    </location>
</feature>
<dbReference type="InterPro" id="IPR035090">
    <property type="entry name" value="Pyridoxal_P_attach_site"/>
</dbReference>
<comment type="cofactor">
    <cofactor evidence="2">
        <name>pyridoxal 5'-phosphate</name>
        <dbReference type="ChEBI" id="CHEBI:597326"/>
    </cofactor>
</comment>
<dbReference type="Pfam" id="PF00343">
    <property type="entry name" value="Phosphorylase"/>
    <property type="match status" value="1"/>
</dbReference>
<evidence type="ECO:0000256" key="11">
    <source>
        <dbReference type="PIRSR" id="PIRSR000460-1"/>
    </source>
</evidence>
<evidence type="ECO:0000256" key="10">
    <source>
        <dbReference type="ARBA" id="ARBA00025174"/>
    </source>
</evidence>
<sequence>MIIHKGKFMSEDTKQKLFDVLDNLYYSWDYHSTLPVIDEFEEGWRRHPSPKSHLEDFGSHKLEEIVKNNASSINESAVRLDKYLTNKTWFDKFAVENPKFEILKTNPIAYFCMEFGLIDWLQIYSGGLGVLAGDYLKEVSDLGIPVIGIGILYNQGYFHQRFSPEGRQIDEYITQDPLDFPLELVKDKLGNTLKVQIDIKDHVVHAQAWKLKIGRVKLFLLDTNIDDNKLKEDRMISSHLYGGDNDTRIRQEILLGIGGARLLKELEIDPSIFHMNEGHSGFLVLEIAKQLMIEKNIDFQTALKEVDSELVFTNHTLKPAGNDNFPYDLIASYLYAYCDDLNTDLKAIFELGRDDDYSSGNFSMTMLGFRHAKVSTAVSKLHGEAASKIWPNYQLLPVTNGTHVPTWLNPELNKILENHLGYDWAQNPLEVNLDKIYDLPYKELWDMHIRRKHKLINSLNRELSLNLNPEALTIAWSRRLASYKRPDLIISDIERMKRIVNNSDRPVQILIAGKAHPRDISAVDLLQKINQELSSAINSELSQKVVVIPDYNWKLAKAMVSGSDVWLNTPFRFEEASGTSGMKACLNGVLQLTTLDGWTDEVDWTDKGFVVDQNDPVTSLHDNLEFIVAPLFFDRNHEGYNDKWLKMMVESI</sequence>
<evidence type="ECO:0000259" key="12">
    <source>
        <dbReference type="Pfam" id="PF11897"/>
    </source>
</evidence>
<dbReference type="PANTHER" id="PTHR42655">
    <property type="entry name" value="GLYCOGEN PHOSPHORYLASE"/>
    <property type="match status" value="1"/>
</dbReference>
<evidence type="ECO:0000256" key="1">
    <source>
        <dbReference type="ARBA" id="ARBA00001275"/>
    </source>
</evidence>
<accession>A0A955L0P8</accession>
<dbReference type="Gene3D" id="3.40.50.2000">
    <property type="entry name" value="Glycogen Phosphorylase B"/>
    <property type="match status" value="2"/>
</dbReference>
<dbReference type="Pfam" id="PF11897">
    <property type="entry name" value="DUF3417"/>
    <property type="match status" value="1"/>
</dbReference>
<keyword evidence="9" id="KW-0119">Carbohydrate metabolism</keyword>
<protein>
    <recommendedName>
        <fullName evidence="4">glycogen phosphorylase</fullName>
        <ecNumber evidence="4">2.4.1.1</ecNumber>
    </recommendedName>
</protein>
<comment type="catalytic activity">
    <reaction evidence="1">
        <text>[(1-&gt;4)-alpha-D-glucosyl](n) + phosphate = [(1-&gt;4)-alpha-D-glucosyl](n-1) + alpha-D-glucose 1-phosphate</text>
        <dbReference type="Rhea" id="RHEA:41732"/>
        <dbReference type="Rhea" id="RHEA-COMP:9584"/>
        <dbReference type="Rhea" id="RHEA-COMP:9586"/>
        <dbReference type="ChEBI" id="CHEBI:15444"/>
        <dbReference type="ChEBI" id="CHEBI:43474"/>
        <dbReference type="ChEBI" id="CHEBI:58601"/>
        <dbReference type="EC" id="2.4.1.1"/>
    </reaction>
</comment>
<keyword evidence="5" id="KW-0021">Allosteric enzyme</keyword>
<dbReference type="InterPro" id="IPR011834">
    <property type="entry name" value="Agluc_phsphrylas"/>
</dbReference>
<dbReference type="AlphaFoldDB" id="A0A955L0P8"/>
<name>A0A955L0P8_9BACT</name>
<dbReference type="GO" id="GO:0008184">
    <property type="term" value="F:glycogen phosphorylase activity"/>
    <property type="evidence" value="ECO:0007669"/>
    <property type="project" value="InterPro"/>
</dbReference>
<comment type="similarity">
    <text evidence="3">Belongs to the glycogen phosphorylase family.</text>
</comment>
<dbReference type="PANTHER" id="PTHR42655:SF1">
    <property type="entry name" value="GLYCOGEN PHOSPHORYLASE"/>
    <property type="match status" value="1"/>
</dbReference>
<reference evidence="13" key="2">
    <citation type="journal article" date="2021" name="Microbiome">
        <title>Successional dynamics and alternative stable states in a saline activated sludge microbial community over 9 years.</title>
        <authorList>
            <person name="Wang Y."/>
            <person name="Ye J."/>
            <person name="Ju F."/>
            <person name="Liu L."/>
            <person name="Boyd J.A."/>
            <person name="Deng Y."/>
            <person name="Parks D.H."/>
            <person name="Jiang X."/>
            <person name="Yin X."/>
            <person name="Woodcroft B.J."/>
            <person name="Tyson G.W."/>
            <person name="Hugenholtz P."/>
            <person name="Polz M.F."/>
            <person name="Zhang T."/>
        </authorList>
    </citation>
    <scope>NUCLEOTIDE SEQUENCE</scope>
    <source>
        <strain evidence="13">HKST-UBA15</strain>
    </source>
</reference>
<comment type="caution">
    <text evidence="13">The sequence shown here is derived from an EMBL/GenBank/DDBJ whole genome shotgun (WGS) entry which is preliminary data.</text>
</comment>
<dbReference type="GO" id="GO:0005975">
    <property type="term" value="P:carbohydrate metabolic process"/>
    <property type="evidence" value="ECO:0007669"/>
    <property type="project" value="InterPro"/>
</dbReference>
<evidence type="ECO:0000256" key="5">
    <source>
        <dbReference type="ARBA" id="ARBA00022533"/>
    </source>
</evidence>
<keyword evidence="6" id="KW-0328">Glycosyltransferase</keyword>
<evidence type="ECO:0000256" key="3">
    <source>
        <dbReference type="ARBA" id="ARBA00006047"/>
    </source>
</evidence>
<organism evidence="13 14">
    <name type="scientific">Candidatus Dojkabacteria bacterium</name>
    <dbReference type="NCBI Taxonomy" id="2099670"/>
    <lineage>
        <taxon>Bacteria</taxon>
        <taxon>Candidatus Dojkabacteria</taxon>
    </lineage>
</organism>
<keyword evidence="7" id="KW-0808">Transferase</keyword>